<keyword evidence="6" id="KW-0560">Oxidoreductase</keyword>
<proteinExistence type="inferred from homology"/>
<keyword evidence="8" id="KW-0411">Iron-sulfur</keyword>
<name>A0A926EAM7_9FIRM</name>
<evidence type="ECO:0000256" key="7">
    <source>
        <dbReference type="ARBA" id="ARBA00023004"/>
    </source>
</evidence>
<accession>A0A926EAM7</accession>
<dbReference type="Pfam" id="PF00881">
    <property type="entry name" value="Nitroreductase"/>
    <property type="match status" value="1"/>
</dbReference>
<comment type="similarity">
    <text evidence="2">Belongs to the nitroreductase family.</text>
</comment>
<dbReference type="GO" id="GO:0016491">
    <property type="term" value="F:oxidoreductase activity"/>
    <property type="evidence" value="ECO:0007669"/>
    <property type="project" value="UniProtKB-KW"/>
</dbReference>
<evidence type="ECO:0000256" key="6">
    <source>
        <dbReference type="ARBA" id="ARBA00023002"/>
    </source>
</evidence>
<dbReference type="RefSeq" id="WP_187525238.1">
    <property type="nucleotide sequence ID" value="NZ_JACRTA010000002.1"/>
</dbReference>
<dbReference type="GO" id="GO:0051536">
    <property type="term" value="F:iron-sulfur cluster binding"/>
    <property type="evidence" value="ECO:0007669"/>
    <property type="project" value="UniProtKB-KW"/>
</dbReference>
<feature type="domain" description="4Fe-4S ferredoxin-type" evidence="9">
    <location>
        <begin position="1"/>
        <end position="29"/>
    </location>
</feature>
<dbReference type="EMBL" id="JACRTA010000002">
    <property type="protein sequence ID" value="MBC8568302.1"/>
    <property type="molecule type" value="Genomic_DNA"/>
</dbReference>
<evidence type="ECO:0000256" key="3">
    <source>
        <dbReference type="ARBA" id="ARBA00022630"/>
    </source>
</evidence>
<sequence length="261" mass="29471">MIKINRDVCIECMTCVTVCPFTVLEESGEGIRKIEGKKCIGCMHCGAVCPTEAITYDGKPSIVDDELPVIREGFYKDLRNHILKRRSYRHFSEEQVPRSVIKEALELAAWAPSAKNQHPTKWMIIESQDVMEKMMDFILEYVQSTGVSMEIASEMEIGNNVVMGTATSLLLAYASDNAISPETDTAIAMTTAELYLQAKGVGTCWAGYLKRMANNVPKIKELLPELPENHSFYGAFMIGYPEDEEYLHIPQRFKRADIEWV</sequence>
<dbReference type="PROSITE" id="PS51379">
    <property type="entry name" value="4FE4S_FER_2"/>
    <property type="match status" value="2"/>
</dbReference>
<dbReference type="Pfam" id="PF13237">
    <property type="entry name" value="Fer4_10"/>
    <property type="match status" value="1"/>
</dbReference>
<evidence type="ECO:0000256" key="5">
    <source>
        <dbReference type="ARBA" id="ARBA00022723"/>
    </source>
</evidence>
<evidence type="ECO:0000256" key="2">
    <source>
        <dbReference type="ARBA" id="ARBA00007118"/>
    </source>
</evidence>
<dbReference type="SUPFAM" id="SSF54862">
    <property type="entry name" value="4Fe-4S ferredoxins"/>
    <property type="match status" value="1"/>
</dbReference>
<dbReference type="Proteomes" id="UP000610862">
    <property type="component" value="Unassembled WGS sequence"/>
</dbReference>
<dbReference type="CDD" id="cd02143">
    <property type="entry name" value="nitroreductase_FeS-like"/>
    <property type="match status" value="1"/>
</dbReference>
<dbReference type="PROSITE" id="PS00198">
    <property type="entry name" value="4FE4S_FER_1"/>
    <property type="match status" value="2"/>
</dbReference>
<protein>
    <submittedName>
        <fullName evidence="10">Nitroreductase family protein</fullName>
    </submittedName>
</protein>
<keyword evidence="5" id="KW-0479">Metal-binding</keyword>
<organism evidence="10 11">
    <name type="scientific">Lentihominibacter hominis</name>
    <dbReference type="NCBI Taxonomy" id="2763645"/>
    <lineage>
        <taxon>Bacteria</taxon>
        <taxon>Bacillati</taxon>
        <taxon>Bacillota</taxon>
        <taxon>Clostridia</taxon>
        <taxon>Peptostreptococcales</taxon>
        <taxon>Anaerovoracaceae</taxon>
        <taxon>Lentihominibacter</taxon>
    </lineage>
</organism>
<evidence type="ECO:0000256" key="1">
    <source>
        <dbReference type="ARBA" id="ARBA00001917"/>
    </source>
</evidence>
<keyword evidence="3" id="KW-0285">Flavoprotein</keyword>
<dbReference type="InterPro" id="IPR017896">
    <property type="entry name" value="4Fe4S_Fe-S-bd"/>
</dbReference>
<dbReference type="InterPro" id="IPR000415">
    <property type="entry name" value="Nitroreductase-like"/>
</dbReference>
<dbReference type="SUPFAM" id="SSF55469">
    <property type="entry name" value="FMN-dependent nitroreductase-like"/>
    <property type="match status" value="1"/>
</dbReference>
<dbReference type="PANTHER" id="PTHR43673">
    <property type="entry name" value="NAD(P)H NITROREDUCTASE YDGI-RELATED"/>
    <property type="match status" value="1"/>
</dbReference>
<evidence type="ECO:0000256" key="4">
    <source>
        <dbReference type="ARBA" id="ARBA00022643"/>
    </source>
</evidence>
<gene>
    <name evidence="10" type="ORF">H8692_05925</name>
</gene>
<dbReference type="GO" id="GO:0046872">
    <property type="term" value="F:metal ion binding"/>
    <property type="evidence" value="ECO:0007669"/>
    <property type="project" value="UniProtKB-KW"/>
</dbReference>
<feature type="domain" description="4Fe-4S ferredoxin-type" evidence="9">
    <location>
        <begin position="30"/>
        <end position="59"/>
    </location>
</feature>
<evidence type="ECO:0000256" key="8">
    <source>
        <dbReference type="ARBA" id="ARBA00023014"/>
    </source>
</evidence>
<comment type="caution">
    <text evidence="10">The sequence shown here is derived from an EMBL/GenBank/DDBJ whole genome shotgun (WGS) entry which is preliminary data.</text>
</comment>
<dbReference type="AlphaFoldDB" id="A0A926EAM7"/>
<dbReference type="Gene3D" id="3.30.70.20">
    <property type="match status" value="1"/>
</dbReference>
<reference evidence="10" key="1">
    <citation type="submission" date="2020-08" db="EMBL/GenBank/DDBJ databases">
        <title>Genome public.</title>
        <authorList>
            <person name="Liu C."/>
            <person name="Sun Q."/>
        </authorList>
    </citation>
    <scope>NUCLEOTIDE SEQUENCE</scope>
    <source>
        <strain evidence="10">NSJ-24</strain>
    </source>
</reference>
<keyword evidence="11" id="KW-1185">Reference proteome</keyword>
<dbReference type="InterPro" id="IPR029479">
    <property type="entry name" value="Nitroreductase"/>
</dbReference>
<dbReference type="PANTHER" id="PTHR43673:SF2">
    <property type="entry name" value="NITROREDUCTASE"/>
    <property type="match status" value="1"/>
</dbReference>
<dbReference type="Gene3D" id="3.40.109.10">
    <property type="entry name" value="NADH Oxidase"/>
    <property type="match status" value="1"/>
</dbReference>
<evidence type="ECO:0000313" key="11">
    <source>
        <dbReference type="Proteomes" id="UP000610862"/>
    </source>
</evidence>
<dbReference type="InterPro" id="IPR017900">
    <property type="entry name" value="4Fe4S_Fe_S_CS"/>
</dbReference>
<comment type="cofactor">
    <cofactor evidence="1">
        <name>FMN</name>
        <dbReference type="ChEBI" id="CHEBI:58210"/>
    </cofactor>
</comment>
<evidence type="ECO:0000259" key="9">
    <source>
        <dbReference type="PROSITE" id="PS51379"/>
    </source>
</evidence>
<keyword evidence="4" id="KW-0288">FMN</keyword>
<keyword evidence="7" id="KW-0408">Iron</keyword>
<evidence type="ECO:0000313" key="10">
    <source>
        <dbReference type="EMBL" id="MBC8568302.1"/>
    </source>
</evidence>